<organism evidence="1">
    <name type="scientific">Pithovirus LCPAC403</name>
    <dbReference type="NCBI Taxonomy" id="2506596"/>
    <lineage>
        <taxon>Viruses</taxon>
        <taxon>Pithoviruses</taxon>
    </lineage>
</organism>
<name>A0A481ZB08_9VIRU</name>
<accession>A0A481ZB08</accession>
<evidence type="ECO:0000313" key="1">
    <source>
        <dbReference type="EMBL" id="QBK93118.1"/>
    </source>
</evidence>
<dbReference type="EMBL" id="MK500590">
    <property type="protein sequence ID" value="QBK93118.1"/>
    <property type="molecule type" value="Genomic_DNA"/>
</dbReference>
<sequence length="225" mass="26427">MWLKMMYLLYHSLKRNMYQCDGFTKGKIRCKNRIRCGTRCYLHGGKKAPKFDRCRGIITPGEQCGINIPLGKLSCNLHSLIRFDMSIYLVSYDFKGSHYVGFFNSHEKIVRTVSKMQKVNPNIKFRISRKILNSTHDITSYDNKEICYTQHKLTAEISILKVQDLINIINEYIGIGFIFFYMDDKNNVSIRGSRISYITENFEKLDKFTIYRARLNIITKVSKKK</sequence>
<gene>
    <name evidence="1" type="ORF">LCPAC403_02520</name>
</gene>
<protein>
    <submittedName>
        <fullName evidence="1">Uncharacterized protein</fullName>
    </submittedName>
</protein>
<reference evidence="1" key="1">
    <citation type="journal article" date="2019" name="MBio">
        <title>Virus Genomes from Deep Sea Sediments Expand the Ocean Megavirome and Support Independent Origins of Viral Gigantism.</title>
        <authorList>
            <person name="Backstrom D."/>
            <person name="Yutin N."/>
            <person name="Jorgensen S.L."/>
            <person name="Dharamshi J."/>
            <person name="Homa F."/>
            <person name="Zaremba-Niedwiedzka K."/>
            <person name="Spang A."/>
            <person name="Wolf Y.I."/>
            <person name="Koonin E.V."/>
            <person name="Ettema T.J."/>
        </authorList>
    </citation>
    <scope>NUCLEOTIDE SEQUENCE</scope>
</reference>
<proteinExistence type="predicted"/>